<evidence type="ECO:0000313" key="2">
    <source>
        <dbReference type="Proteomes" id="UP001279734"/>
    </source>
</evidence>
<dbReference type="EMBL" id="BSYO01000010">
    <property type="protein sequence ID" value="GMH10517.1"/>
    <property type="molecule type" value="Genomic_DNA"/>
</dbReference>
<proteinExistence type="predicted"/>
<protein>
    <submittedName>
        <fullName evidence="1">Uncharacterized protein</fullName>
    </submittedName>
</protein>
<gene>
    <name evidence="1" type="ORF">Nepgr_012358</name>
</gene>
<dbReference type="Proteomes" id="UP001279734">
    <property type="component" value="Unassembled WGS sequence"/>
</dbReference>
<accession>A0AAD3SH63</accession>
<sequence length="121" mass="13403">MECISFAVAIAKAGNIFVDLAYGLELVRKAKINGTGEYISSLADSLVIRSKTTIRCGENLCCVGHHTYRVRKCRLWVWKAKICQASQGLCWRRNKGEEGIVVSICLPMAAMEGFAEKLETC</sequence>
<evidence type="ECO:0000313" key="1">
    <source>
        <dbReference type="EMBL" id="GMH10517.1"/>
    </source>
</evidence>
<comment type="caution">
    <text evidence="1">The sequence shown here is derived from an EMBL/GenBank/DDBJ whole genome shotgun (WGS) entry which is preliminary data.</text>
</comment>
<organism evidence="1 2">
    <name type="scientific">Nepenthes gracilis</name>
    <name type="common">Slender pitcher plant</name>
    <dbReference type="NCBI Taxonomy" id="150966"/>
    <lineage>
        <taxon>Eukaryota</taxon>
        <taxon>Viridiplantae</taxon>
        <taxon>Streptophyta</taxon>
        <taxon>Embryophyta</taxon>
        <taxon>Tracheophyta</taxon>
        <taxon>Spermatophyta</taxon>
        <taxon>Magnoliopsida</taxon>
        <taxon>eudicotyledons</taxon>
        <taxon>Gunneridae</taxon>
        <taxon>Pentapetalae</taxon>
        <taxon>Caryophyllales</taxon>
        <taxon>Nepenthaceae</taxon>
        <taxon>Nepenthes</taxon>
    </lineage>
</organism>
<keyword evidence="2" id="KW-1185">Reference proteome</keyword>
<reference evidence="1" key="1">
    <citation type="submission" date="2023-05" db="EMBL/GenBank/DDBJ databases">
        <title>Nepenthes gracilis genome sequencing.</title>
        <authorList>
            <person name="Fukushima K."/>
        </authorList>
    </citation>
    <scope>NUCLEOTIDE SEQUENCE</scope>
    <source>
        <strain evidence="1">SING2019-196</strain>
    </source>
</reference>
<dbReference type="AlphaFoldDB" id="A0AAD3SH63"/>
<name>A0AAD3SH63_NEPGR</name>